<keyword evidence="1" id="KW-0812">Transmembrane</keyword>
<accession>A0A6H0THN1</accession>
<feature type="transmembrane region" description="Helical" evidence="1">
    <location>
        <begin position="186"/>
        <end position="211"/>
    </location>
</feature>
<evidence type="ECO:0000313" key="3">
    <source>
        <dbReference type="Proteomes" id="UP000501374"/>
    </source>
</evidence>
<feature type="transmembrane region" description="Helical" evidence="1">
    <location>
        <begin position="118"/>
        <end position="143"/>
    </location>
</feature>
<proteinExistence type="predicted"/>
<dbReference type="EMBL" id="CP035727">
    <property type="protein sequence ID" value="QIW19939.1"/>
    <property type="molecule type" value="Genomic_DNA"/>
</dbReference>
<name>A0A6H0THN1_BACTU</name>
<dbReference type="PANTHER" id="PTHR41309:SF2">
    <property type="entry name" value="MEMBRANE PROTEIN"/>
    <property type="match status" value="1"/>
</dbReference>
<feature type="transmembrane region" description="Helical" evidence="1">
    <location>
        <begin position="12"/>
        <end position="32"/>
    </location>
</feature>
<gene>
    <name evidence="2" type="ORF">EVG22_16515</name>
</gene>
<dbReference type="AlphaFoldDB" id="A0A6H0THN1"/>
<evidence type="ECO:0000313" key="2">
    <source>
        <dbReference type="EMBL" id="QIW19939.1"/>
    </source>
</evidence>
<feature type="transmembrane region" description="Helical" evidence="1">
    <location>
        <begin position="150"/>
        <end position="174"/>
    </location>
</feature>
<dbReference type="Pfam" id="PF13346">
    <property type="entry name" value="ABC2_membrane_5"/>
    <property type="match status" value="1"/>
</dbReference>
<feature type="transmembrane region" description="Helical" evidence="1">
    <location>
        <begin position="38"/>
        <end position="58"/>
    </location>
</feature>
<keyword evidence="1" id="KW-1133">Transmembrane helix</keyword>
<feature type="transmembrane region" description="Helical" evidence="1">
    <location>
        <begin position="85"/>
        <end position="106"/>
    </location>
</feature>
<dbReference type="Proteomes" id="UP000501374">
    <property type="component" value="Chromosome"/>
</dbReference>
<reference evidence="3" key="1">
    <citation type="submission" date="2019-02" db="EMBL/GenBank/DDBJ databases">
        <title>Structural and Functional analysis of Lanthipeptide from Bacillus thuringiensis serovar andalousiensis B23193.</title>
        <authorList>
            <person name="Andreeva J.V."/>
            <person name="Grigoreva A."/>
        </authorList>
    </citation>
    <scope>NUCLEOTIDE SEQUENCE [LARGE SCALE GENOMIC DNA]</scope>
    <source>
        <strain evidence="3">B23193</strain>
    </source>
</reference>
<sequence>MRGLLLTNYYLVYRTFFVFMGVSILGSGLVFYFGDTSIYNLVAVFTIFFAAIPALEVIKYESKSGYDKYVLTLPVTRSNIVQSHYFFYFLVVIIGTLLSCGIFYVHSLVSNTPIDYDIFKSVSMGTFVILNAGAIAYPLLYAFGSEKSDAITIGGACGGLVAYFGLQSVIGYLIEQFPMSNLNPSLYISILYTIFGVIIYILSSFVAVFVYHKKEF</sequence>
<dbReference type="PANTHER" id="PTHR41309">
    <property type="entry name" value="MEMBRANE PROTEIN-RELATED"/>
    <property type="match status" value="1"/>
</dbReference>
<evidence type="ECO:0000256" key="1">
    <source>
        <dbReference type="SAM" id="Phobius"/>
    </source>
</evidence>
<keyword evidence="1" id="KW-0472">Membrane</keyword>
<organism evidence="2 3">
    <name type="scientific">Bacillus thuringiensis serovar andalousiensis</name>
    <dbReference type="NCBI Taxonomy" id="257985"/>
    <lineage>
        <taxon>Bacteria</taxon>
        <taxon>Bacillati</taxon>
        <taxon>Bacillota</taxon>
        <taxon>Bacilli</taxon>
        <taxon>Bacillales</taxon>
        <taxon>Bacillaceae</taxon>
        <taxon>Bacillus</taxon>
        <taxon>Bacillus cereus group</taxon>
    </lineage>
</organism>
<dbReference type="RefSeq" id="WP_172554309.1">
    <property type="nucleotide sequence ID" value="NZ_CP035727.2"/>
</dbReference>
<dbReference type="InterPro" id="IPR025699">
    <property type="entry name" value="ABC2_memb-like"/>
</dbReference>
<protein>
    <submittedName>
        <fullName evidence="2">ABC-2 transporter permease</fullName>
    </submittedName>
</protein>